<dbReference type="OrthoDB" id="9814143at2"/>
<dbReference type="PANTHER" id="PTHR38480">
    <property type="entry name" value="SLR0254 PROTEIN"/>
    <property type="match status" value="1"/>
</dbReference>
<evidence type="ECO:0000256" key="5">
    <source>
        <dbReference type="SAM" id="Phobius"/>
    </source>
</evidence>
<dbReference type="AlphaFoldDB" id="A0A1I6AWM2"/>
<evidence type="ECO:0000256" key="3">
    <source>
        <dbReference type="ARBA" id="ARBA00022989"/>
    </source>
</evidence>
<comment type="subcellular location">
    <subcellularLocation>
        <location evidence="1">Membrane</location>
        <topology evidence="1">Multi-pass membrane protein</topology>
    </subcellularLocation>
</comment>
<keyword evidence="4 5" id="KW-0472">Membrane</keyword>
<feature type="domain" description="RDD" evidence="6">
    <location>
        <begin position="18"/>
        <end position="148"/>
    </location>
</feature>
<keyword evidence="8" id="KW-1185">Reference proteome</keyword>
<dbReference type="GO" id="GO:0016020">
    <property type="term" value="C:membrane"/>
    <property type="evidence" value="ECO:0007669"/>
    <property type="project" value="UniProtKB-SubCell"/>
</dbReference>
<evidence type="ECO:0000256" key="2">
    <source>
        <dbReference type="ARBA" id="ARBA00022692"/>
    </source>
</evidence>
<feature type="transmembrane region" description="Helical" evidence="5">
    <location>
        <begin position="59"/>
        <end position="78"/>
    </location>
</feature>
<evidence type="ECO:0000256" key="4">
    <source>
        <dbReference type="ARBA" id="ARBA00023136"/>
    </source>
</evidence>
<accession>A0A1I6AWM2</accession>
<gene>
    <name evidence="7" type="ORF">SAMN04515668_3960</name>
</gene>
<dbReference type="EMBL" id="FOXS01000006">
    <property type="protein sequence ID" value="SFQ72917.1"/>
    <property type="molecule type" value="Genomic_DNA"/>
</dbReference>
<evidence type="ECO:0000313" key="7">
    <source>
        <dbReference type="EMBL" id="SFQ72917.1"/>
    </source>
</evidence>
<dbReference type="RefSeq" id="WP_092677424.1">
    <property type="nucleotide sequence ID" value="NZ_FOXS01000006.1"/>
</dbReference>
<name>A0A1I6AWM2_HYMAR</name>
<keyword evidence="3 5" id="KW-1133">Transmembrane helix</keyword>
<dbReference type="PANTHER" id="PTHR38480:SF1">
    <property type="entry name" value="SLR0254 PROTEIN"/>
    <property type="match status" value="1"/>
</dbReference>
<dbReference type="Proteomes" id="UP000199029">
    <property type="component" value="Unassembled WGS sequence"/>
</dbReference>
<dbReference type="InterPro" id="IPR010432">
    <property type="entry name" value="RDD"/>
</dbReference>
<feature type="transmembrane region" description="Helical" evidence="5">
    <location>
        <begin position="25"/>
        <end position="47"/>
    </location>
</feature>
<dbReference type="Pfam" id="PF06271">
    <property type="entry name" value="RDD"/>
    <property type="match status" value="1"/>
</dbReference>
<keyword evidence="2 5" id="KW-0812">Transmembrane</keyword>
<protein>
    <submittedName>
        <fullName evidence="7">Uncharacterized membrane protein YckC, RDD family</fullName>
    </submittedName>
</protein>
<proteinExistence type="predicted"/>
<feature type="transmembrane region" description="Helical" evidence="5">
    <location>
        <begin position="114"/>
        <end position="135"/>
    </location>
</feature>
<organism evidence="7 8">
    <name type="scientific">Hymenobacter arizonensis</name>
    <name type="common">Siccationidurans arizonensis</name>
    <dbReference type="NCBI Taxonomy" id="1227077"/>
    <lineage>
        <taxon>Bacteria</taxon>
        <taxon>Pseudomonadati</taxon>
        <taxon>Bacteroidota</taxon>
        <taxon>Cytophagia</taxon>
        <taxon>Cytophagales</taxon>
        <taxon>Hymenobacteraceae</taxon>
        <taxon>Hymenobacter</taxon>
    </lineage>
</organism>
<reference evidence="8" key="1">
    <citation type="submission" date="2016-10" db="EMBL/GenBank/DDBJ databases">
        <authorList>
            <person name="Varghese N."/>
            <person name="Submissions S."/>
        </authorList>
    </citation>
    <scope>NUCLEOTIDE SEQUENCE [LARGE SCALE GENOMIC DNA]</scope>
    <source>
        <strain evidence="8">OR362-8,ATCC BAA-1266,JCM 13504</strain>
    </source>
</reference>
<evidence type="ECO:0000256" key="1">
    <source>
        <dbReference type="ARBA" id="ARBA00004141"/>
    </source>
</evidence>
<evidence type="ECO:0000259" key="6">
    <source>
        <dbReference type="Pfam" id="PF06271"/>
    </source>
</evidence>
<evidence type="ECO:0000313" key="8">
    <source>
        <dbReference type="Proteomes" id="UP000199029"/>
    </source>
</evidence>
<dbReference type="STRING" id="1227077.SAMN04515668_3960"/>
<sequence>MATIRVQTAQNVTVEYEVASLGDRVVAAILDNLVLIAWVVACLLLVSVLTARSSTGNTAVFYSVALLAALPYVFYHLICEVFFNGQSIGKKARDIKVMRLDGTAPSIGDYLLRWLLRIIDTGLFGGLVAIVTIAANGRGQRLGDLAAGTTVLKLRPKAHASPLASAALLPNYQVVFPQAALLADHDVALIRQLAQRAKARGNYEVLNEVANKVKSLTGIHTDLPDEDFLRTVLRDHAHLTANGA</sequence>